<keyword evidence="4" id="KW-1133">Transmembrane helix</keyword>
<name>A0A4R3JBV9_9PROT</name>
<keyword evidence="3 6" id="KW-0012">Acyltransferase</keyword>
<evidence type="ECO:0000256" key="2">
    <source>
        <dbReference type="ARBA" id="ARBA00022679"/>
    </source>
</evidence>
<sequence length="247" mass="27293">MLYLRSFIFNLAFYAFSTALTIAMLFVVPFSGKNVHLSFGFWIRAMAAMLKGIVGLDHQFLGLENLPEGKAIIACKHQSAWETGIFYLLSKYPAYVLKKELLSIPIYGQCLKKTEMIAVDRGAGGAALKTLLRGANRALKDARQVIIFPEGTRASPDVPGAYHPGIWALYKSAGIPVIPAAVNSGLFWPRRSFLKRPGRITMEFLEPIAPGLDRETFMKTLRTRMDEATARLVAQARATYPSALPPA</sequence>
<dbReference type="RefSeq" id="WP_132938494.1">
    <property type="nucleotide sequence ID" value="NZ_CP119676.1"/>
</dbReference>
<keyword evidence="4" id="KW-0812">Transmembrane</keyword>
<dbReference type="PANTHER" id="PTHR10434:SF40">
    <property type="entry name" value="1-ACYL-SN-GLYCEROL-3-PHOSPHATE ACYLTRANSFERASE"/>
    <property type="match status" value="1"/>
</dbReference>
<dbReference type="AlphaFoldDB" id="A0A4R3JBV9"/>
<dbReference type="SUPFAM" id="SSF69593">
    <property type="entry name" value="Glycerol-3-phosphate (1)-acyltransferase"/>
    <property type="match status" value="1"/>
</dbReference>
<protein>
    <submittedName>
        <fullName evidence="6">1-acyl-sn-glycerol-3-phosphate acyltransferase</fullName>
    </submittedName>
</protein>
<gene>
    <name evidence="6" type="ORF">EDD55_103141</name>
</gene>
<feature type="domain" description="Phospholipid/glycerol acyltransferase" evidence="5">
    <location>
        <begin position="71"/>
        <end position="185"/>
    </location>
</feature>
<dbReference type="InterPro" id="IPR002123">
    <property type="entry name" value="Plipid/glycerol_acylTrfase"/>
</dbReference>
<organism evidence="6 7">
    <name type="scientific">Varunaivibrio sulfuroxidans</name>
    <dbReference type="NCBI Taxonomy" id="1773489"/>
    <lineage>
        <taxon>Bacteria</taxon>
        <taxon>Pseudomonadati</taxon>
        <taxon>Pseudomonadota</taxon>
        <taxon>Alphaproteobacteria</taxon>
        <taxon>Rhodospirillales</taxon>
        <taxon>Magnetovibrionaceae</taxon>
        <taxon>Varunaivibrio</taxon>
    </lineage>
</organism>
<dbReference type="Pfam" id="PF01553">
    <property type="entry name" value="Acyltransferase"/>
    <property type="match status" value="1"/>
</dbReference>
<keyword evidence="2 6" id="KW-0808">Transferase</keyword>
<dbReference type="SMART" id="SM00563">
    <property type="entry name" value="PlsC"/>
    <property type="match status" value="1"/>
</dbReference>
<proteinExistence type="predicted"/>
<feature type="transmembrane region" description="Helical" evidence="4">
    <location>
        <begin position="7"/>
        <end position="27"/>
    </location>
</feature>
<evidence type="ECO:0000256" key="1">
    <source>
        <dbReference type="ARBA" id="ARBA00005189"/>
    </source>
</evidence>
<keyword evidence="4" id="KW-0472">Membrane</keyword>
<dbReference type="PANTHER" id="PTHR10434">
    <property type="entry name" value="1-ACYL-SN-GLYCEROL-3-PHOSPHATE ACYLTRANSFERASE"/>
    <property type="match status" value="1"/>
</dbReference>
<evidence type="ECO:0000256" key="4">
    <source>
        <dbReference type="SAM" id="Phobius"/>
    </source>
</evidence>
<dbReference type="CDD" id="cd07989">
    <property type="entry name" value="LPLAT_AGPAT-like"/>
    <property type="match status" value="1"/>
</dbReference>
<dbReference type="GO" id="GO:0003841">
    <property type="term" value="F:1-acylglycerol-3-phosphate O-acyltransferase activity"/>
    <property type="evidence" value="ECO:0007669"/>
    <property type="project" value="TreeGrafter"/>
</dbReference>
<dbReference type="EMBL" id="SLZW01000003">
    <property type="protein sequence ID" value="TCS63519.1"/>
    <property type="molecule type" value="Genomic_DNA"/>
</dbReference>
<keyword evidence="7" id="KW-1185">Reference proteome</keyword>
<evidence type="ECO:0000313" key="6">
    <source>
        <dbReference type="EMBL" id="TCS63519.1"/>
    </source>
</evidence>
<dbReference type="GO" id="GO:0006654">
    <property type="term" value="P:phosphatidic acid biosynthetic process"/>
    <property type="evidence" value="ECO:0007669"/>
    <property type="project" value="TreeGrafter"/>
</dbReference>
<accession>A0A4R3JBV9</accession>
<evidence type="ECO:0000256" key="3">
    <source>
        <dbReference type="ARBA" id="ARBA00023315"/>
    </source>
</evidence>
<reference evidence="6 7" key="1">
    <citation type="submission" date="2019-03" db="EMBL/GenBank/DDBJ databases">
        <title>Genomic Encyclopedia of Type Strains, Phase IV (KMG-IV): sequencing the most valuable type-strain genomes for metagenomic binning, comparative biology and taxonomic classification.</title>
        <authorList>
            <person name="Goeker M."/>
        </authorList>
    </citation>
    <scope>NUCLEOTIDE SEQUENCE [LARGE SCALE GENOMIC DNA]</scope>
    <source>
        <strain evidence="6 7">DSM 101688</strain>
    </source>
</reference>
<dbReference type="Proteomes" id="UP000295304">
    <property type="component" value="Unassembled WGS sequence"/>
</dbReference>
<dbReference type="OrthoDB" id="5290997at2"/>
<evidence type="ECO:0000313" key="7">
    <source>
        <dbReference type="Proteomes" id="UP000295304"/>
    </source>
</evidence>
<evidence type="ECO:0000259" key="5">
    <source>
        <dbReference type="SMART" id="SM00563"/>
    </source>
</evidence>
<comment type="pathway">
    <text evidence="1">Lipid metabolism.</text>
</comment>
<comment type="caution">
    <text evidence="6">The sequence shown here is derived from an EMBL/GenBank/DDBJ whole genome shotgun (WGS) entry which is preliminary data.</text>
</comment>